<dbReference type="EMBL" id="LR797384">
    <property type="protein sequence ID" value="CAB4213004.1"/>
    <property type="molecule type" value="Genomic_DNA"/>
</dbReference>
<gene>
    <name evidence="1" type="ORF">UFOVP1086_49</name>
    <name evidence="2" type="ORF">UFOVP1440_49</name>
    <name evidence="3" type="ORF">UFOVP1533_49</name>
</gene>
<sequence>MPDPNSHAGLTPLVKHEPMPSLWWLTPWTFAVQQWNARAKLYAQCQDLRDDLATARQDAANFSDHAVYHEQRHADQSHEVNALHQTLNDYRMNQTLNGCRTKTYVYKRPVIKAKRKPAPKAKAKAAKKAKR</sequence>
<reference evidence="2" key="1">
    <citation type="submission" date="2020-05" db="EMBL/GenBank/DDBJ databases">
        <authorList>
            <person name="Chiriac C."/>
            <person name="Salcher M."/>
            <person name="Ghai R."/>
            <person name="Kavagutti S V."/>
        </authorList>
    </citation>
    <scope>NUCLEOTIDE SEQUENCE</scope>
</reference>
<organism evidence="2">
    <name type="scientific">uncultured Caudovirales phage</name>
    <dbReference type="NCBI Taxonomy" id="2100421"/>
    <lineage>
        <taxon>Viruses</taxon>
        <taxon>Duplodnaviria</taxon>
        <taxon>Heunggongvirae</taxon>
        <taxon>Uroviricota</taxon>
        <taxon>Caudoviricetes</taxon>
        <taxon>Peduoviridae</taxon>
        <taxon>Maltschvirus</taxon>
        <taxon>Maltschvirus maltsch</taxon>
    </lineage>
</organism>
<accession>A0A6J5SGE0</accession>
<evidence type="ECO:0000313" key="2">
    <source>
        <dbReference type="EMBL" id="CAB4213004.1"/>
    </source>
</evidence>
<dbReference type="EMBL" id="LR797027">
    <property type="protein sequence ID" value="CAB4183279.1"/>
    <property type="molecule type" value="Genomic_DNA"/>
</dbReference>
<name>A0A6J5SGE0_9CAUD</name>
<proteinExistence type="predicted"/>
<evidence type="ECO:0000313" key="3">
    <source>
        <dbReference type="EMBL" id="CAB5228364.1"/>
    </source>
</evidence>
<protein>
    <submittedName>
        <fullName evidence="2">Uncharacterized protein</fullName>
    </submittedName>
</protein>
<dbReference type="EMBL" id="LR798388">
    <property type="protein sequence ID" value="CAB5228364.1"/>
    <property type="molecule type" value="Genomic_DNA"/>
</dbReference>
<evidence type="ECO:0000313" key="1">
    <source>
        <dbReference type="EMBL" id="CAB4183279.1"/>
    </source>
</evidence>